<keyword evidence="3" id="KW-1185">Reference proteome</keyword>
<keyword evidence="1" id="KW-0812">Transmembrane</keyword>
<comment type="caution">
    <text evidence="2">The sequence shown here is derived from an EMBL/GenBank/DDBJ whole genome shotgun (WGS) entry which is preliminary data.</text>
</comment>
<feature type="transmembrane region" description="Helical" evidence="1">
    <location>
        <begin position="15"/>
        <end position="33"/>
    </location>
</feature>
<evidence type="ECO:0000256" key="1">
    <source>
        <dbReference type="SAM" id="Phobius"/>
    </source>
</evidence>
<protein>
    <submittedName>
        <fullName evidence="2">10343_t:CDS:1</fullName>
    </submittedName>
</protein>
<name>A0A9N8VVY6_FUNMO</name>
<accession>A0A9N8VVY6</accession>
<evidence type="ECO:0000313" key="2">
    <source>
        <dbReference type="EMBL" id="CAG8463181.1"/>
    </source>
</evidence>
<organism evidence="2 3">
    <name type="scientific">Funneliformis mosseae</name>
    <name type="common">Endomycorrhizal fungus</name>
    <name type="synonym">Glomus mosseae</name>
    <dbReference type="NCBI Taxonomy" id="27381"/>
    <lineage>
        <taxon>Eukaryota</taxon>
        <taxon>Fungi</taxon>
        <taxon>Fungi incertae sedis</taxon>
        <taxon>Mucoromycota</taxon>
        <taxon>Glomeromycotina</taxon>
        <taxon>Glomeromycetes</taxon>
        <taxon>Glomerales</taxon>
        <taxon>Glomeraceae</taxon>
        <taxon>Funneliformis</taxon>
    </lineage>
</organism>
<dbReference type="Proteomes" id="UP000789375">
    <property type="component" value="Unassembled WGS sequence"/>
</dbReference>
<gene>
    <name evidence="2" type="ORF">FMOSSE_LOCUS2145</name>
</gene>
<sequence>MSDQKVTLLISKVKTLFSGSIVCKVFCLLLSCYSKVSGQK</sequence>
<dbReference type="AlphaFoldDB" id="A0A9N8VVY6"/>
<dbReference type="EMBL" id="CAJVPP010000268">
    <property type="protein sequence ID" value="CAG8463181.1"/>
    <property type="molecule type" value="Genomic_DNA"/>
</dbReference>
<keyword evidence="1" id="KW-0472">Membrane</keyword>
<reference evidence="2" key="1">
    <citation type="submission" date="2021-06" db="EMBL/GenBank/DDBJ databases">
        <authorList>
            <person name="Kallberg Y."/>
            <person name="Tangrot J."/>
            <person name="Rosling A."/>
        </authorList>
    </citation>
    <scope>NUCLEOTIDE SEQUENCE</scope>
    <source>
        <strain evidence="2">87-6 pot B 2015</strain>
    </source>
</reference>
<keyword evidence="1" id="KW-1133">Transmembrane helix</keyword>
<evidence type="ECO:0000313" key="3">
    <source>
        <dbReference type="Proteomes" id="UP000789375"/>
    </source>
</evidence>
<proteinExistence type="predicted"/>